<dbReference type="AlphaFoldDB" id="M5FT05"/>
<gene>
    <name evidence="1" type="ORF">DACRYDRAFT_118737</name>
</gene>
<dbReference type="Proteomes" id="UP000030653">
    <property type="component" value="Unassembled WGS sequence"/>
</dbReference>
<dbReference type="OrthoDB" id="10411277at2759"/>
<dbReference type="EMBL" id="JH795873">
    <property type="protein sequence ID" value="EJT98474.1"/>
    <property type="molecule type" value="Genomic_DNA"/>
</dbReference>
<evidence type="ECO:0000313" key="2">
    <source>
        <dbReference type="Proteomes" id="UP000030653"/>
    </source>
</evidence>
<proteinExistence type="predicted"/>
<keyword evidence="2" id="KW-1185">Reference proteome</keyword>
<reference evidence="1 2" key="1">
    <citation type="journal article" date="2012" name="Science">
        <title>The Paleozoic origin of enzymatic lignin decomposition reconstructed from 31 fungal genomes.</title>
        <authorList>
            <person name="Floudas D."/>
            <person name="Binder M."/>
            <person name="Riley R."/>
            <person name="Barry K."/>
            <person name="Blanchette R.A."/>
            <person name="Henrissat B."/>
            <person name="Martinez A.T."/>
            <person name="Otillar R."/>
            <person name="Spatafora J.W."/>
            <person name="Yadav J.S."/>
            <person name="Aerts A."/>
            <person name="Benoit I."/>
            <person name="Boyd A."/>
            <person name="Carlson A."/>
            <person name="Copeland A."/>
            <person name="Coutinho P.M."/>
            <person name="de Vries R.P."/>
            <person name="Ferreira P."/>
            <person name="Findley K."/>
            <person name="Foster B."/>
            <person name="Gaskell J."/>
            <person name="Glotzer D."/>
            <person name="Gorecki P."/>
            <person name="Heitman J."/>
            <person name="Hesse C."/>
            <person name="Hori C."/>
            <person name="Igarashi K."/>
            <person name="Jurgens J.A."/>
            <person name="Kallen N."/>
            <person name="Kersten P."/>
            <person name="Kohler A."/>
            <person name="Kuees U."/>
            <person name="Kumar T.K.A."/>
            <person name="Kuo A."/>
            <person name="LaButti K."/>
            <person name="Larrondo L.F."/>
            <person name="Lindquist E."/>
            <person name="Ling A."/>
            <person name="Lombard V."/>
            <person name="Lucas S."/>
            <person name="Lundell T."/>
            <person name="Martin R."/>
            <person name="McLaughlin D.J."/>
            <person name="Morgenstern I."/>
            <person name="Morin E."/>
            <person name="Murat C."/>
            <person name="Nagy L.G."/>
            <person name="Nolan M."/>
            <person name="Ohm R.A."/>
            <person name="Patyshakuliyeva A."/>
            <person name="Rokas A."/>
            <person name="Ruiz-Duenas F.J."/>
            <person name="Sabat G."/>
            <person name="Salamov A."/>
            <person name="Samejima M."/>
            <person name="Schmutz J."/>
            <person name="Slot J.C."/>
            <person name="St John F."/>
            <person name="Stenlid J."/>
            <person name="Sun H."/>
            <person name="Sun S."/>
            <person name="Syed K."/>
            <person name="Tsang A."/>
            <person name="Wiebenga A."/>
            <person name="Young D."/>
            <person name="Pisabarro A."/>
            <person name="Eastwood D.C."/>
            <person name="Martin F."/>
            <person name="Cullen D."/>
            <person name="Grigoriev I.V."/>
            <person name="Hibbett D.S."/>
        </authorList>
    </citation>
    <scope>NUCLEOTIDE SEQUENCE [LARGE SCALE GENOMIC DNA]</scope>
    <source>
        <strain evidence="1 2">DJM-731 SS1</strain>
    </source>
</reference>
<accession>M5FT05</accession>
<dbReference type="RefSeq" id="XP_040625372.1">
    <property type="nucleotide sequence ID" value="XM_040770648.1"/>
</dbReference>
<dbReference type="GeneID" id="63685710"/>
<protein>
    <submittedName>
        <fullName evidence="1">Uncharacterized protein</fullName>
    </submittedName>
</protein>
<name>M5FT05_DACPD</name>
<organism evidence="1 2">
    <name type="scientific">Dacryopinax primogenitus (strain DJM 731)</name>
    <name type="common">Brown rot fungus</name>
    <dbReference type="NCBI Taxonomy" id="1858805"/>
    <lineage>
        <taxon>Eukaryota</taxon>
        <taxon>Fungi</taxon>
        <taxon>Dikarya</taxon>
        <taxon>Basidiomycota</taxon>
        <taxon>Agaricomycotina</taxon>
        <taxon>Dacrymycetes</taxon>
        <taxon>Dacrymycetales</taxon>
        <taxon>Dacrymycetaceae</taxon>
        <taxon>Dacryopinax</taxon>
    </lineage>
</organism>
<dbReference type="HOGENOM" id="CLU_860578_0_0_1"/>
<sequence>MTDDECLGILEAVSPPSPPPVASAISPETKQTRIPVLNDDILRCIIEFAVSPRSEDAFIYEPGTTQDILALIHVSWRLLEFTRPFLYQRVHLTSKRQVDLLVKRNPPANLPIRDLTIEGSALEHHDLWPLIRDVGGTLERFLIIDNTMGFDILGQCPYTYLEFKTRFPRLWETSNTFKYPYLFDISGVDRPVPVPVPELPHLKRQALLRLGHVHFTDCWTSLEVLATVSNSSLDASLLAVLIESHPRLRELILVLTPERRLMLRSNNVVRAKREFAVKYRGRCVFYDVDSGLTRSSMMETWFAEAIRRGTLWTMKRKNWLSYQ</sequence>
<evidence type="ECO:0000313" key="1">
    <source>
        <dbReference type="EMBL" id="EJT98474.1"/>
    </source>
</evidence>